<keyword evidence="5 8" id="KW-0809">Transit peptide</keyword>
<dbReference type="Gene3D" id="3.30.460.10">
    <property type="entry name" value="Beta Polymerase, domain 2"/>
    <property type="match status" value="1"/>
</dbReference>
<feature type="compositionally biased region" description="Polar residues" evidence="9">
    <location>
        <begin position="113"/>
        <end position="125"/>
    </location>
</feature>
<comment type="similarity">
    <text evidence="3 8">Belongs to the ATP25 family.</text>
</comment>
<feature type="region of interest" description="Disordered" evidence="9">
    <location>
        <begin position="137"/>
        <end position="167"/>
    </location>
</feature>
<evidence type="ECO:0000256" key="10">
    <source>
        <dbReference type="SAM" id="SignalP"/>
    </source>
</evidence>
<evidence type="ECO:0000256" key="1">
    <source>
        <dbReference type="ARBA" id="ARBA00003470"/>
    </source>
</evidence>
<organism evidence="11 12">
    <name type="scientific">Periconia macrospinosa</name>
    <dbReference type="NCBI Taxonomy" id="97972"/>
    <lineage>
        <taxon>Eukaryota</taxon>
        <taxon>Fungi</taxon>
        <taxon>Dikarya</taxon>
        <taxon>Ascomycota</taxon>
        <taxon>Pezizomycotina</taxon>
        <taxon>Dothideomycetes</taxon>
        <taxon>Pleosporomycetidae</taxon>
        <taxon>Pleosporales</taxon>
        <taxon>Massarineae</taxon>
        <taxon>Periconiaceae</taxon>
        <taxon>Periconia</taxon>
    </lineage>
</organism>
<evidence type="ECO:0000256" key="3">
    <source>
        <dbReference type="ARBA" id="ARBA00010787"/>
    </source>
</evidence>
<comment type="subcellular location">
    <subcellularLocation>
        <location evidence="2 8">Mitochondrion inner membrane</location>
        <topology evidence="2 8">Peripheral membrane protein</topology>
        <orientation evidence="2 8">Matrix side</orientation>
    </subcellularLocation>
</comment>
<keyword evidence="7 8" id="KW-0472">Membrane</keyword>
<feature type="chain" id="PRO_5016074899" description="ATPase synthesis protein 25" evidence="10">
    <location>
        <begin position="21"/>
        <end position="465"/>
    </location>
</feature>
<dbReference type="AlphaFoldDB" id="A0A2V1DBL8"/>
<comment type="function">
    <text evidence="8">Mitochondrial mRNA stabilization factor.</text>
</comment>
<keyword evidence="10" id="KW-0732">Signal</keyword>
<feature type="compositionally biased region" description="Basic and acidic residues" evidence="9">
    <location>
        <begin position="395"/>
        <end position="406"/>
    </location>
</feature>
<accession>A0A2V1DBL8</accession>
<evidence type="ECO:0000313" key="12">
    <source>
        <dbReference type="Proteomes" id="UP000244855"/>
    </source>
</evidence>
<comment type="function">
    <text evidence="1">Probable mitochondrial mRNA stabilization factor.</text>
</comment>
<dbReference type="PANTHER" id="PTHR28087">
    <property type="entry name" value="ATPASE SYNTHESIS PROTEIN 25, MITOCHONDRIAL"/>
    <property type="match status" value="1"/>
</dbReference>
<dbReference type="OrthoDB" id="107372at2759"/>
<dbReference type="GO" id="GO:0048255">
    <property type="term" value="P:mRNA stabilization"/>
    <property type="evidence" value="ECO:0007669"/>
    <property type="project" value="TreeGrafter"/>
</dbReference>
<gene>
    <name evidence="11" type="ORF">DM02DRAFT_618270</name>
</gene>
<dbReference type="InterPro" id="IPR043519">
    <property type="entry name" value="NT_sf"/>
</dbReference>
<protein>
    <recommendedName>
        <fullName evidence="8">ATPase synthesis protein 25</fullName>
    </recommendedName>
</protein>
<feature type="signal peptide" evidence="10">
    <location>
        <begin position="1"/>
        <end position="20"/>
    </location>
</feature>
<feature type="region of interest" description="Disordered" evidence="9">
    <location>
        <begin position="101"/>
        <end position="125"/>
    </location>
</feature>
<evidence type="ECO:0000256" key="4">
    <source>
        <dbReference type="ARBA" id="ARBA00022792"/>
    </source>
</evidence>
<evidence type="ECO:0000256" key="2">
    <source>
        <dbReference type="ARBA" id="ARBA00004443"/>
    </source>
</evidence>
<name>A0A2V1DBL8_9PLEO</name>
<dbReference type="GO" id="GO:0005743">
    <property type="term" value="C:mitochondrial inner membrane"/>
    <property type="evidence" value="ECO:0007669"/>
    <property type="project" value="UniProtKB-SubCell"/>
</dbReference>
<evidence type="ECO:0000256" key="9">
    <source>
        <dbReference type="SAM" id="MobiDB-lite"/>
    </source>
</evidence>
<proteinExistence type="inferred from homology"/>
<keyword evidence="6 8" id="KW-0496">Mitochondrion</keyword>
<evidence type="ECO:0000256" key="5">
    <source>
        <dbReference type="ARBA" id="ARBA00022946"/>
    </source>
</evidence>
<dbReference type="EMBL" id="KZ805515">
    <property type="protein sequence ID" value="PVH94933.1"/>
    <property type="molecule type" value="Genomic_DNA"/>
</dbReference>
<feature type="region of interest" description="Disordered" evidence="9">
    <location>
        <begin position="382"/>
        <end position="465"/>
    </location>
</feature>
<dbReference type="STRING" id="97972.A0A2V1DBL8"/>
<dbReference type="InterPro" id="IPR040152">
    <property type="entry name" value="Atp25"/>
</dbReference>
<dbReference type="GO" id="GO:0140053">
    <property type="term" value="P:mitochondrial gene expression"/>
    <property type="evidence" value="ECO:0007669"/>
    <property type="project" value="UniProtKB-UniRule"/>
</dbReference>
<dbReference type="Proteomes" id="UP000244855">
    <property type="component" value="Unassembled WGS sequence"/>
</dbReference>
<dbReference type="FunFam" id="3.30.460.10:FF:000044">
    <property type="entry name" value="ATPase synthesis protein 25, mitochondrial"/>
    <property type="match status" value="1"/>
</dbReference>
<evidence type="ECO:0000313" key="11">
    <source>
        <dbReference type="EMBL" id="PVH94933.1"/>
    </source>
</evidence>
<sequence length="465" mass="51397">MTGVRYLIFTCSALPCPCGATYVGASTRRPKVWIERDVARRQFICSEHSFHPSCGVKHLQPHHQLLPMSIPRALASGLGCCRTCSTGAISRSSSTPTLFRRSIASSVRRRTQANDPLTASESNFAFSNDFNDTSNATSSATSSTSFVEPDSEAAPSSSSPLPWYLQNRPAPTPQQAVLIPDLPPNPPPLLETILDYVANTAGMDDLQLLDLRHLDPPPALGPKLIMLLCTARSEKHLHVSADRMCRWLRREHSLRANAAGLLGRNELKIKLRRKAKRMKMMANVGATEPEGNIDDGIRTGWICCTIGKIEAHPLDTEMPGANVDNFVGFRDVKPGVNVVIQMFTEEKRDEIDLETLWGGVVKTGHRKDRVADEMLREVEEVIEEAEAESESPPHQPRDLDEYEQKLYGKTPTPPTQHPAHQPTNPTSPPTPTTPQFKKTRPSTGDAFPDVASFQKRRIHSVGLRA</sequence>
<evidence type="ECO:0000256" key="7">
    <source>
        <dbReference type="ARBA" id="ARBA00023136"/>
    </source>
</evidence>
<reference evidence="11 12" key="1">
    <citation type="journal article" date="2018" name="Sci. Rep.">
        <title>Comparative genomics provides insights into the lifestyle and reveals functional heterogeneity of dark septate endophytic fungi.</title>
        <authorList>
            <person name="Knapp D.G."/>
            <person name="Nemeth J.B."/>
            <person name="Barry K."/>
            <person name="Hainaut M."/>
            <person name="Henrissat B."/>
            <person name="Johnson J."/>
            <person name="Kuo A."/>
            <person name="Lim J.H.P."/>
            <person name="Lipzen A."/>
            <person name="Nolan M."/>
            <person name="Ohm R.A."/>
            <person name="Tamas L."/>
            <person name="Grigoriev I.V."/>
            <person name="Spatafora J.W."/>
            <person name="Nagy L.G."/>
            <person name="Kovacs G.M."/>
        </authorList>
    </citation>
    <scope>NUCLEOTIDE SEQUENCE [LARGE SCALE GENOMIC DNA]</scope>
    <source>
        <strain evidence="11 12">DSE2036</strain>
    </source>
</reference>
<evidence type="ECO:0000256" key="6">
    <source>
        <dbReference type="ARBA" id="ARBA00023128"/>
    </source>
</evidence>
<feature type="compositionally biased region" description="Low complexity" evidence="9">
    <location>
        <begin position="152"/>
        <end position="162"/>
    </location>
</feature>
<dbReference type="PANTHER" id="PTHR28087:SF1">
    <property type="entry name" value="ATPASE SYNTHESIS PROTEIN 25, MITOCHONDRIAL"/>
    <property type="match status" value="1"/>
</dbReference>
<keyword evidence="12" id="KW-1185">Reference proteome</keyword>
<keyword evidence="4 8" id="KW-0999">Mitochondrion inner membrane</keyword>
<evidence type="ECO:0000256" key="8">
    <source>
        <dbReference type="RuleBase" id="RU367062"/>
    </source>
</evidence>